<sequence length="230" mass="25600">MLVLHHLNNSRSQRILWLLEELGLPYRIQPWARDSATMLAPEGLRQIHPLGKSPLLQDEDRGGAVIAESGHIVEYLLDHYDRSGPGGHPLWRPAPGTPDFDRYRFWLHYAEGSLMPPLLLGLVFGQVAKAPMPFFARPIAKGIVAKVTQSFIGPQTRTHLQYVNDELAGREWLAGDHPTGADVQMSFPLEAAASRADMTPYPAIRDYVARIHARPAWQRALAAGGPYAYA</sequence>
<protein>
    <submittedName>
        <fullName evidence="1">Glutathione S-transferase</fullName>
    </submittedName>
</protein>
<evidence type="ECO:0000313" key="1">
    <source>
        <dbReference type="EMBL" id="MEJ7136825.1"/>
    </source>
</evidence>
<name>A0ACC6NXT8_9BURK</name>
<gene>
    <name evidence="1" type="ORF">RV045_00075</name>
</gene>
<organism evidence="1 2">
    <name type="scientific">Amphibiibacter pelophylacis</name>
    <dbReference type="NCBI Taxonomy" id="1799477"/>
    <lineage>
        <taxon>Bacteria</taxon>
        <taxon>Pseudomonadati</taxon>
        <taxon>Pseudomonadota</taxon>
        <taxon>Betaproteobacteria</taxon>
        <taxon>Burkholderiales</taxon>
        <taxon>Sphaerotilaceae</taxon>
        <taxon>Amphibiibacter</taxon>
    </lineage>
</organism>
<dbReference type="EMBL" id="JAWDIE010000001">
    <property type="protein sequence ID" value="MEJ7136825.1"/>
    <property type="molecule type" value="Genomic_DNA"/>
</dbReference>
<comment type="caution">
    <text evidence="1">The sequence shown here is derived from an EMBL/GenBank/DDBJ whole genome shotgun (WGS) entry which is preliminary data.</text>
</comment>
<reference evidence="1" key="1">
    <citation type="submission" date="2023-10" db="EMBL/GenBank/DDBJ databases">
        <title>Amphibacter perezi, gen. nov., sp. nov. a novel taxa of the family Comamonadaceae, class Betaproteobacteria isolated from the skin microbiota of Pelophylax perezi from different populations.</title>
        <authorList>
            <person name="Costa S."/>
            <person name="Proenca D.N."/>
            <person name="Lopes I."/>
            <person name="Morais P.V."/>
        </authorList>
    </citation>
    <scope>NUCLEOTIDE SEQUENCE</scope>
    <source>
        <strain evidence="1">SL12-8</strain>
    </source>
</reference>
<keyword evidence="2" id="KW-1185">Reference proteome</keyword>
<dbReference type="Proteomes" id="UP001364695">
    <property type="component" value="Unassembled WGS sequence"/>
</dbReference>
<proteinExistence type="predicted"/>
<evidence type="ECO:0000313" key="2">
    <source>
        <dbReference type="Proteomes" id="UP001364695"/>
    </source>
</evidence>
<accession>A0ACC6NXT8</accession>